<sequence>MNVEQVKAWLHGYQQRLSEVHELLDELDNRIGDGDHGTNMLRGFQVACAQMTEAATPSEAVHKLAMGLLSTVGGASGPLYATAFLRMSQTWREMEEVSLKDLSDGLNAALAGIQQRGSANVGDKTMVDVWAPSVECMLSDPTEHGLLEASRVARQAALNTRQLVARRGRASYLGDRSVGTCDPGSVSSAILFECLAITLVEGMEAGPWTAQVL</sequence>
<reference evidence="4 5" key="1">
    <citation type="submission" date="2020-11" db="EMBL/GenBank/DDBJ databases">
        <title>Genomic insight of Alicyclobacillus mali FL 18 reveals a new arsenic-resistant strain, with potential in environmental biotechnology.</title>
        <authorList>
            <person name="Fiorentino G."/>
            <person name="Gallo G."/>
            <person name="Aulitto M."/>
        </authorList>
    </citation>
    <scope>NUCLEOTIDE SEQUENCE [LARGE SCALE GENOMIC DNA]</scope>
    <source>
        <strain evidence="4 5">FL 18</strain>
    </source>
</reference>
<protein>
    <submittedName>
        <fullName evidence="4">Dihydroxyacetone kinase subunit L</fullName>
    </submittedName>
</protein>
<dbReference type="PANTHER" id="PTHR28629">
    <property type="entry name" value="TRIOKINASE/FMN CYCLASE"/>
    <property type="match status" value="1"/>
</dbReference>
<keyword evidence="1" id="KW-0808">Transferase</keyword>
<dbReference type="RefSeq" id="WP_195867602.1">
    <property type="nucleotide sequence ID" value="NZ_JADPKZ010000039.1"/>
</dbReference>
<gene>
    <name evidence="4" type="primary">dhaL</name>
    <name evidence="4" type="ORF">IW967_08295</name>
</gene>
<name>A0ABS0F3J6_9BACL</name>
<dbReference type="Gene3D" id="1.25.40.340">
    <property type="match status" value="1"/>
</dbReference>
<dbReference type="EMBL" id="JADPKZ010000039">
    <property type="protein sequence ID" value="MBF8377863.1"/>
    <property type="molecule type" value="Genomic_DNA"/>
</dbReference>
<dbReference type="Proteomes" id="UP000642910">
    <property type="component" value="Unassembled WGS sequence"/>
</dbReference>
<evidence type="ECO:0000313" key="4">
    <source>
        <dbReference type="EMBL" id="MBF8377863.1"/>
    </source>
</evidence>
<organism evidence="4 5">
    <name type="scientific">Alicyclobacillus mali</name>
    <name type="common">ex Roth et al. 2021</name>
    <dbReference type="NCBI Taxonomy" id="1123961"/>
    <lineage>
        <taxon>Bacteria</taxon>
        <taxon>Bacillati</taxon>
        <taxon>Bacillota</taxon>
        <taxon>Bacilli</taxon>
        <taxon>Bacillales</taxon>
        <taxon>Alicyclobacillaceae</taxon>
        <taxon>Alicyclobacillus</taxon>
    </lineage>
</organism>
<comment type="caution">
    <text evidence="4">The sequence shown here is derived from an EMBL/GenBank/DDBJ whole genome shotgun (WGS) entry which is preliminary data.</text>
</comment>
<evidence type="ECO:0000259" key="3">
    <source>
        <dbReference type="PROSITE" id="PS51480"/>
    </source>
</evidence>
<dbReference type="NCBIfam" id="TIGR02365">
    <property type="entry name" value="dha_L_ycgS"/>
    <property type="match status" value="1"/>
</dbReference>
<evidence type="ECO:0000256" key="1">
    <source>
        <dbReference type="ARBA" id="ARBA00022679"/>
    </source>
</evidence>
<dbReference type="GO" id="GO:0016301">
    <property type="term" value="F:kinase activity"/>
    <property type="evidence" value="ECO:0007669"/>
    <property type="project" value="UniProtKB-KW"/>
</dbReference>
<dbReference type="PANTHER" id="PTHR28629:SF4">
    <property type="entry name" value="TRIOKINASE_FMN CYCLASE"/>
    <property type="match status" value="1"/>
</dbReference>
<dbReference type="PROSITE" id="PS51480">
    <property type="entry name" value="DHAL"/>
    <property type="match status" value="1"/>
</dbReference>
<evidence type="ECO:0000256" key="2">
    <source>
        <dbReference type="ARBA" id="ARBA00022777"/>
    </source>
</evidence>
<keyword evidence="5" id="KW-1185">Reference proteome</keyword>
<dbReference type="SUPFAM" id="SSF101473">
    <property type="entry name" value="DhaL-like"/>
    <property type="match status" value="1"/>
</dbReference>
<evidence type="ECO:0000313" key="5">
    <source>
        <dbReference type="Proteomes" id="UP000642910"/>
    </source>
</evidence>
<keyword evidence="2 4" id="KW-0418">Kinase</keyword>
<dbReference type="Pfam" id="PF02734">
    <property type="entry name" value="Dak2"/>
    <property type="match status" value="1"/>
</dbReference>
<dbReference type="InterPro" id="IPR036117">
    <property type="entry name" value="DhaL_dom_sf"/>
</dbReference>
<proteinExistence type="predicted"/>
<dbReference type="SMART" id="SM01120">
    <property type="entry name" value="Dak2"/>
    <property type="match status" value="1"/>
</dbReference>
<feature type="domain" description="DhaL" evidence="3">
    <location>
        <begin position="4"/>
        <end position="197"/>
    </location>
</feature>
<dbReference type="InterPro" id="IPR004007">
    <property type="entry name" value="DhaL_dom"/>
</dbReference>
<accession>A0ABS0F3J6</accession>
<dbReference type="InterPro" id="IPR012737">
    <property type="entry name" value="DhaK_L_YcgS"/>
</dbReference>
<dbReference type="InterPro" id="IPR050861">
    <property type="entry name" value="Dihydroxyacetone_Kinase"/>
</dbReference>